<evidence type="ECO:0000313" key="2">
    <source>
        <dbReference type="Proteomes" id="UP000265520"/>
    </source>
</evidence>
<name>A0A392QMV9_9FABA</name>
<feature type="non-terminal residue" evidence="1">
    <location>
        <position position="46"/>
    </location>
</feature>
<sequence>MPIIPTSAVTEVSASMTVEQECDLVLVRYWANSTPKWTEFDAEVQN</sequence>
<protein>
    <submittedName>
        <fullName evidence="1">Uncharacterized protein</fullName>
    </submittedName>
</protein>
<dbReference type="EMBL" id="LXQA010144002">
    <property type="protein sequence ID" value="MCI24866.1"/>
    <property type="molecule type" value="Genomic_DNA"/>
</dbReference>
<reference evidence="1 2" key="1">
    <citation type="journal article" date="2018" name="Front. Plant Sci.">
        <title>Red Clover (Trifolium pratense) and Zigzag Clover (T. medium) - A Picture of Genomic Similarities and Differences.</title>
        <authorList>
            <person name="Dluhosova J."/>
            <person name="Istvanek J."/>
            <person name="Nedelnik J."/>
            <person name="Repkova J."/>
        </authorList>
    </citation>
    <scope>NUCLEOTIDE SEQUENCE [LARGE SCALE GENOMIC DNA]</scope>
    <source>
        <strain evidence="2">cv. 10/8</strain>
        <tissue evidence="1">Leaf</tissue>
    </source>
</reference>
<keyword evidence="2" id="KW-1185">Reference proteome</keyword>
<organism evidence="1 2">
    <name type="scientific">Trifolium medium</name>
    <dbReference type="NCBI Taxonomy" id="97028"/>
    <lineage>
        <taxon>Eukaryota</taxon>
        <taxon>Viridiplantae</taxon>
        <taxon>Streptophyta</taxon>
        <taxon>Embryophyta</taxon>
        <taxon>Tracheophyta</taxon>
        <taxon>Spermatophyta</taxon>
        <taxon>Magnoliopsida</taxon>
        <taxon>eudicotyledons</taxon>
        <taxon>Gunneridae</taxon>
        <taxon>Pentapetalae</taxon>
        <taxon>rosids</taxon>
        <taxon>fabids</taxon>
        <taxon>Fabales</taxon>
        <taxon>Fabaceae</taxon>
        <taxon>Papilionoideae</taxon>
        <taxon>50 kb inversion clade</taxon>
        <taxon>NPAAA clade</taxon>
        <taxon>Hologalegina</taxon>
        <taxon>IRL clade</taxon>
        <taxon>Trifolieae</taxon>
        <taxon>Trifolium</taxon>
    </lineage>
</organism>
<dbReference type="AlphaFoldDB" id="A0A392QMV9"/>
<proteinExistence type="predicted"/>
<comment type="caution">
    <text evidence="1">The sequence shown here is derived from an EMBL/GenBank/DDBJ whole genome shotgun (WGS) entry which is preliminary data.</text>
</comment>
<accession>A0A392QMV9</accession>
<dbReference type="Proteomes" id="UP000265520">
    <property type="component" value="Unassembled WGS sequence"/>
</dbReference>
<evidence type="ECO:0000313" key="1">
    <source>
        <dbReference type="EMBL" id="MCI24866.1"/>
    </source>
</evidence>